<accession>G4Z6X3</accession>
<sequence length="111" mass="12304">GGLLPNCDVGIYKSFKDIMSKLIEEWKRSGKVTYPKAGNPKDPDIILVTSWLSQAGKKPRSKSSSVQACSFNDDSSQWHISKHDVYDSKFGRRGSCKKALTLGRAQRAARS</sequence>
<reference evidence="1 2" key="1">
    <citation type="journal article" date="2006" name="Science">
        <title>Phytophthora genome sequences uncover evolutionary origins and mechanisms of pathogenesis.</title>
        <authorList>
            <person name="Tyler B.M."/>
            <person name="Tripathy S."/>
            <person name="Zhang X."/>
            <person name="Dehal P."/>
            <person name="Jiang R.H."/>
            <person name="Aerts A."/>
            <person name="Arredondo F.D."/>
            <person name="Baxter L."/>
            <person name="Bensasson D."/>
            <person name="Beynon J.L."/>
            <person name="Chapman J."/>
            <person name="Damasceno C.M."/>
            <person name="Dorrance A.E."/>
            <person name="Dou D."/>
            <person name="Dickerman A.W."/>
            <person name="Dubchak I.L."/>
            <person name="Garbelotto M."/>
            <person name="Gijzen M."/>
            <person name="Gordon S.G."/>
            <person name="Govers F."/>
            <person name="Grunwald N.J."/>
            <person name="Huang W."/>
            <person name="Ivors K.L."/>
            <person name="Jones R.W."/>
            <person name="Kamoun S."/>
            <person name="Krampis K."/>
            <person name="Lamour K.H."/>
            <person name="Lee M.K."/>
            <person name="McDonald W.H."/>
            <person name="Medina M."/>
            <person name="Meijer H.J."/>
            <person name="Nordberg E.K."/>
            <person name="Maclean D.J."/>
            <person name="Ospina-Giraldo M.D."/>
            <person name="Morris P.F."/>
            <person name="Phuntumart V."/>
            <person name="Putnam N.H."/>
            <person name="Rash S."/>
            <person name="Rose J.K."/>
            <person name="Sakihama Y."/>
            <person name="Salamov A.A."/>
            <person name="Savidor A."/>
            <person name="Scheuring C.F."/>
            <person name="Smith B.M."/>
            <person name="Sobral B.W."/>
            <person name="Terry A."/>
            <person name="Torto-Alalibo T.A."/>
            <person name="Win J."/>
            <person name="Xu Z."/>
            <person name="Zhang H."/>
            <person name="Grigoriev I.V."/>
            <person name="Rokhsar D.S."/>
            <person name="Boore J.L."/>
        </authorList>
    </citation>
    <scope>NUCLEOTIDE SEQUENCE [LARGE SCALE GENOMIC DNA]</scope>
    <source>
        <strain evidence="1 2">P6497</strain>
    </source>
</reference>
<feature type="non-terminal residue" evidence="1">
    <location>
        <position position="1"/>
    </location>
</feature>
<dbReference type="EMBL" id="JH159153">
    <property type="protein sequence ID" value="EGZ21027.1"/>
    <property type="molecule type" value="Genomic_DNA"/>
</dbReference>
<dbReference type="GeneID" id="20656870"/>
<name>G4Z6X3_PHYSP</name>
<gene>
    <name evidence="1" type="ORF">PHYSODRAFT_492766</name>
</gene>
<keyword evidence="2" id="KW-1185">Reference proteome</keyword>
<proteinExistence type="predicted"/>
<dbReference type="Proteomes" id="UP000002640">
    <property type="component" value="Unassembled WGS sequence"/>
</dbReference>
<evidence type="ECO:0000313" key="2">
    <source>
        <dbReference type="Proteomes" id="UP000002640"/>
    </source>
</evidence>
<dbReference type="InParanoid" id="G4Z6X3"/>
<evidence type="ECO:0000313" key="1">
    <source>
        <dbReference type="EMBL" id="EGZ21027.1"/>
    </source>
</evidence>
<organism evidence="1 2">
    <name type="scientific">Phytophthora sojae (strain P6497)</name>
    <name type="common">Soybean stem and root rot agent</name>
    <name type="synonym">Phytophthora megasperma f. sp. glycines</name>
    <dbReference type="NCBI Taxonomy" id="1094619"/>
    <lineage>
        <taxon>Eukaryota</taxon>
        <taxon>Sar</taxon>
        <taxon>Stramenopiles</taxon>
        <taxon>Oomycota</taxon>
        <taxon>Peronosporomycetes</taxon>
        <taxon>Peronosporales</taxon>
        <taxon>Peronosporaceae</taxon>
        <taxon>Phytophthora</taxon>
    </lineage>
</organism>
<protein>
    <submittedName>
        <fullName evidence="1">Uncharacterized protein</fullName>
    </submittedName>
</protein>
<dbReference type="KEGG" id="psoj:PHYSODRAFT_492766"/>
<dbReference type="RefSeq" id="XP_009523744.1">
    <property type="nucleotide sequence ID" value="XM_009525449.1"/>
</dbReference>
<dbReference type="AlphaFoldDB" id="G4Z6X3"/>